<dbReference type="AlphaFoldDB" id="W0PF85"/>
<keyword evidence="10" id="KW-1185">Reference proteome</keyword>
<evidence type="ECO:0000256" key="2">
    <source>
        <dbReference type="ARBA" id="ARBA00022448"/>
    </source>
</evidence>
<dbReference type="InterPro" id="IPR036259">
    <property type="entry name" value="MFS_trans_sf"/>
</dbReference>
<evidence type="ECO:0000256" key="1">
    <source>
        <dbReference type="ARBA" id="ARBA00004651"/>
    </source>
</evidence>
<organism evidence="9 10">
    <name type="scientific">Advenella mimigardefordensis (strain DSM 17166 / LMG 22922 / DPN7)</name>
    <dbReference type="NCBI Taxonomy" id="1247726"/>
    <lineage>
        <taxon>Bacteria</taxon>
        <taxon>Pseudomonadati</taxon>
        <taxon>Pseudomonadota</taxon>
        <taxon>Betaproteobacteria</taxon>
        <taxon>Burkholderiales</taxon>
        <taxon>Alcaligenaceae</taxon>
    </lineage>
</organism>
<dbReference type="Proteomes" id="UP000019095">
    <property type="component" value="Chromosome"/>
</dbReference>
<feature type="transmembrane region" description="Helical" evidence="7">
    <location>
        <begin position="118"/>
        <end position="139"/>
    </location>
</feature>
<feature type="transmembrane region" description="Helical" evidence="7">
    <location>
        <begin position="347"/>
        <end position="369"/>
    </location>
</feature>
<dbReference type="PROSITE" id="PS50850">
    <property type="entry name" value="MFS"/>
    <property type="match status" value="1"/>
</dbReference>
<keyword evidence="4 7" id="KW-0812">Transmembrane</keyword>
<feature type="domain" description="Major facilitator superfamily (MFS) profile" evidence="8">
    <location>
        <begin position="47"/>
        <end position="435"/>
    </location>
</feature>
<evidence type="ECO:0000259" key="8">
    <source>
        <dbReference type="PROSITE" id="PS50850"/>
    </source>
</evidence>
<keyword evidence="2" id="KW-0813">Transport</keyword>
<dbReference type="InterPro" id="IPR020846">
    <property type="entry name" value="MFS_dom"/>
</dbReference>
<gene>
    <name evidence="9" type="ORF">MIM_c16150</name>
</gene>
<dbReference type="PANTHER" id="PTHR43414">
    <property type="entry name" value="MULTIDRUG RESISTANCE PROTEIN MDTG"/>
    <property type="match status" value="1"/>
</dbReference>
<feature type="transmembrane region" description="Helical" evidence="7">
    <location>
        <begin position="85"/>
        <end position="106"/>
    </location>
</feature>
<keyword evidence="6 7" id="KW-0472">Membrane</keyword>
<dbReference type="GO" id="GO:0005886">
    <property type="term" value="C:plasma membrane"/>
    <property type="evidence" value="ECO:0007669"/>
    <property type="project" value="UniProtKB-SubCell"/>
</dbReference>
<dbReference type="InterPro" id="IPR011701">
    <property type="entry name" value="MFS"/>
</dbReference>
<dbReference type="Pfam" id="PF07690">
    <property type="entry name" value="MFS_1"/>
    <property type="match status" value="1"/>
</dbReference>
<accession>W0PF85</accession>
<feature type="transmembrane region" description="Helical" evidence="7">
    <location>
        <begin position="145"/>
        <end position="164"/>
    </location>
</feature>
<dbReference type="Gene3D" id="1.20.1250.20">
    <property type="entry name" value="MFS general substrate transporter like domains"/>
    <property type="match status" value="1"/>
</dbReference>
<dbReference type="GO" id="GO:0022857">
    <property type="term" value="F:transmembrane transporter activity"/>
    <property type="evidence" value="ECO:0007669"/>
    <property type="project" value="InterPro"/>
</dbReference>
<evidence type="ECO:0000313" key="9">
    <source>
        <dbReference type="EMBL" id="AHG63698.1"/>
    </source>
</evidence>
<feature type="transmembrane region" description="Helical" evidence="7">
    <location>
        <begin position="291"/>
        <end position="309"/>
    </location>
</feature>
<dbReference type="eggNOG" id="COG2814">
    <property type="taxonomic scope" value="Bacteria"/>
</dbReference>
<evidence type="ECO:0000256" key="5">
    <source>
        <dbReference type="ARBA" id="ARBA00022989"/>
    </source>
</evidence>
<evidence type="ECO:0000256" key="4">
    <source>
        <dbReference type="ARBA" id="ARBA00022692"/>
    </source>
</evidence>
<feature type="transmembrane region" description="Helical" evidence="7">
    <location>
        <begin position="207"/>
        <end position="225"/>
    </location>
</feature>
<dbReference type="PATRIC" id="fig|1247726.3.peg.1773"/>
<dbReference type="InterPro" id="IPR001958">
    <property type="entry name" value="Tet-R_TetA/multi-R_MdtG-like"/>
</dbReference>
<evidence type="ECO:0000256" key="7">
    <source>
        <dbReference type="SAM" id="Phobius"/>
    </source>
</evidence>
<dbReference type="KEGG" id="amim:MIM_c16150"/>
<keyword evidence="3" id="KW-1003">Cell membrane</keyword>
<dbReference type="PRINTS" id="PR01035">
    <property type="entry name" value="TCRTETA"/>
</dbReference>
<dbReference type="EMBL" id="CP003915">
    <property type="protein sequence ID" value="AHG63698.1"/>
    <property type="molecule type" value="Genomic_DNA"/>
</dbReference>
<sequence length="440" mass="46952">MSDDAHPIRQFPAAGLLQAAHPSEVPFMTTPQSASENEVQQIAWKQNLYVCLFGSFTTILAMTLILPILPVYIQHLGVTDPDAVVSWSGWIFSITFLAAGLMAPVWGRFADRYGRKIILIRASLGMAIGIALIGCAQTVWQLFWLRLLVGLLGGYASGATILVATQTPRAHTGWAVGMLASGTLAGNLLGPLVGGIVPAWLGIRLTFFVAGGIILIAFFCTAFMIRETHKPREAAPINATPYSFWKSGKQRNLVLLMLLAGTLLMFANMSVEPIITLYLASLDTLTDQIPLLAGIAMSATAFGSMLFSSRAGRWGDTHGHLKLLMASFVATAVLLLLQGLSQADWQFIALRFLMGMTLCGIMPALTAMIRHNVPADAAGGVLGYATSTQYAGLVLGPLAGGLVANHAGFTAVFVMTGAVMLLAAALLFWQRNTTTRADNA</sequence>
<feature type="transmembrane region" description="Helical" evidence="7">
    <location>
        <begin position="176"/>
        <end position="201"/>
    </location>
</feature>
<evidence type="ECO:0000256" key="6">
    <source>
        <dbReference type="ARBA" id="ARBA00023136"/>
    </source>
</evidence>
<evidence type="ECO:0000313" key="10">
    <source>
        <dbReference type="Proteomes" id="UP000019095"/>
    </source>
</evidence>
<protein>
    <submittedName>
        <fullName evidence="9">Putative multidrug resistance protein MdtG</fullName>
    </submittedName>
</protein>
<name>W0PF85_ADVMD</name>
<dbReference type="HOGENOM" id="CLU_001265_57_3_4"/>
<dbReference type="PANTHER" id="PTHR43414:SF6">
    <property type="entry name" value="MULTIDRUG RESISTANCE PROTEIN MDTG"/>
    <property type="match status" value="1"/>
</dbReference>
<feature type="transmembrane region" description="Helical" evidence="7">
    <location>
        <begin position="253"/>
        <end position="271"/>
    </location>
</feature>
<dbReference type="Gene3D" id="1.20.1720.10">
    <property type="entry name" value="Multidrug resistance protein D"/>
    <property type="match status" value="1"/>
</dbReference>
<dbReference type="SUPFAM" id="SSF103473">
    <property type="entry name" value="MFS general substrate transporter"/>
    <property type="match status" value="1"/>
</dbReference>
<keyword evidence="5 7" id="KW-1133">Transmembrane helix</keyword>
<feature type="transmembrane region" description="Helical" evidence="7">
    <location>
        <begin position="409"/>
        <end position="429"/>
    </location>
</feature>
<evidence type="ECO:0000256" key="3">
    <source>
        <dbReference type="ARBA" id="ARBA00022475"/>
    </source>
</evidence>
<feature type="transmembrane region" description="Helical" evidence="7">
    <location>
        <begin position="48"/>
        <end position="73"/>
    </location>
</feature>
<proteinExistence type="predicted"/>
<dbReference type="STRING" id="1247726.MIM_c16150"/>
<feature type="transmembrane region" description="Helical" evidence="7">
    <location>
        <begin position="321"/>
        <end position="341"/>
    </location>
</feature>
<reference evidence="9 10" key="1">
    <citation type="journal article" date="2014" name="Microbiology">
        <title>Unravelling the complete genome sequence of Advenella mimigardefordensis strain DPN7T and novel insights in the catabolism of the xenobiotic polythioester precursor 3,3'-dithiodipropionate.</title>
        <authorList>
            <person name="Wubbeler J.H."/>
            <person name="Hiessl S."/>
            <person name="Schuldes J."/>
            <person name="Thurmer A."/>
            <person name="Daniel R."/>
            <person name="Steinbuchel A."/>
        </authorList>
    </citation>
    <scope>NUCLEOTIDE SEQUENCE [LARGE SCALE GENOMIC DNA]</scope>
    <source>
        <strain evidence="10">DSM 17166 / LMG 22922 / DPN7</strain>
    </source>
</reference>
<feature type="transmembrane region" description="Helical" evidence="7">
    <location>
        <begin position="381"/>
        <end position="403"/>
    </location>
</feature>
<comment type="subcellular location">
    <subcellularLocation>
        <location evidence="1">Cell membrane</location>
        <topology evidence="1">Multi-pass membrane protein</topology>
    </subcellularLocation>
</comment>